<dbReference type="EMBL" id="JAFNLL010000025">
    <property type="protein sequence ID" value="MBO1268564.1"/>
    <property type="molecule type" value="Genomic_DNA"/>
</dbReference>
<gene>
    <name evidence="2" type="ORF">J1902_11345</name>
</gene>
<evidence type="ECO:0000313" key="3">
    <source>
        <dbReference type="Proteomes" id="UP000664164"/>
    </source>
</evidence>
<protein>
    <submittedName>
        <fullName evidence="2">Uncharacterized protein</fullName>
    </submittedName>
</protein>
<evidence type="ECO:0000256" key="1">
    <source>
        <dbReference type="SAM" id="MobiDB-lite"/>
    </source>
</evidence>
<evidence type="ECO:0000313" key="2">
    <source>
        <dbReference type="EMBL" id="MBO1268564.1"/>
    </source>
</evidence>
<organism evidence="2 3">
    <name type="scientific">Arthrobacter cavernae</name>
    <dbReference type="NCBI Taxonomy" id="2817681"/>
    <lineage>
        <taxon>Bacteria</taxon>
        <taxon>Bacillati</taxon>
        <taxon>Actinomycetota</taxon>
        <taxon>Actinomycetes</taxon>
        <taxon>Micrococcales</taxon>
        <taxon>Micrococcaceae</taxon>
        <taxon>Arthrobacter</taxon>
    </lineage>
</organism>
<reference evidence="2" key="1">
    <citation type="submission" date="2021-03" db="EMBL/GenBank/DDBJ databases">
        <title>A new species, PO-11, isolated from a karst cave deposit.</title>
        <authorList>
            <person name="Zhaoxiaoyong W."/>
        </authorList>
    </citation>
    <scope>NUCLEOTIDE SEQUENCE</scope>
    <source>
        <strain evidence="2">PO-11</strain>
    </source>
</reference>
<comment type="caution">
    <text evidence="2">The sequence shown here is derived from an EMBL/GenBank/DDBJ whole genome shotgun (WGS) entry which is preliminary data.</text>
</comment>
<dbReference type="AlphaFoldDB" id="A0A939HG25"/>
<keyword evidence="3" id="KW-1185">Reference proteome</keyword>
<proteinExistence type="predicted"/>
<feature type="region of interest" description="Disordered" evidence="1">
    <location>
        <begin position="1"/>
        <end position="30"/>
    </location>
</feature>
<accession>A0A939HG25</accession>
<name>A0A939HG25_9MICC</name>
<sequence>MTELNDSPETAERTLPQWPGSGNPTGDPAVDAVLEQLDGIPAAPVAGHSGLYSGIHHALREALDAEPADAGTRTDGES</sequence>
<dbReference type="Proteomes" id="UP000664164">
    <property type="component" value="Unassembled WGS sequence"/>
</dbReference>
<dbReference type="RefSeq" id="WP_207616363.1">
    <property type="nucleotide sequence ID" value="NZ_JAFNLL010000025.1"/>
</dbReference>